<dbReference type="RefSeq" id="XP_013266239.1">
    <property type="nucleotide sequence ID" value="XM_013410785.1"/>
</dbReference>
<feature type="region of interest" description="Disordered" evidence="1">
    <location>
        <begin position="766"/>
        <end position="785"/>
    </location>
</feature>
<dbReference type="Proteomes" id="UP000027920">
    <property type="component" value="Unassembled WGS sequence"/>
</dbReference>
<feature type="region of interest" description="Disordered" evidence="1">
    <location>
        <begin position="507"/>
        <end position="579"/>
    </location>
</feature>
<name>A0A072PU68_9EURO</name>
<evidence type="ECO:0000313" key="3">
    <source>
        <dbReference type="EMBL" id="KEF63649.1"/>
    </source>
</evidence>
<dbReference type="AlphaFoldDB" id="A0A072PU68"/>
<keyword evidence="2" id="KW-0812">Transmembrane</keyword>
<keyword evidence="2" id="KW-0472">Membrane</keyword>
<feature type="compositionally biased region" description="Low complexity" evidence="1">
    <location>
        <begin position="245"/>
        <end position="255"/>
    </location>
</feature>
<accession>A0A072PU68</accession>
<feature type="non-terminal residue" evidence="3">
    <location>
        <position position="834"/>
    </location>
</feature>
<reference evidence="3 4" key="1">
    <citation type="submission" date="2013-03" db="EMBL/GenBank/DDBJ databases">
        <title>The Genome Sequence of Exophiala aquamarina CBS 119918.</title>
        <authorList>
            <consortium name="The Broad Institute Genomics Platform"/>
            <person name="Cuomo C."/>
            <person name="de Hoog S."/>
            <person name="Gorbushina A."/>
            <person name="Walker B."/>
            <person name="Young S.K."/>
            <person name="Zeng Q."/>
            <person name="Gargeya S."/>
            <person name="Fitzgerald M."/>
            <person name="Haas B."/>
            <person name="Abouelleil A."/>
            <person name="Allen A.W."/>
            <person name="Alvarado L."/>
            <person name="Arachchi H.M."/>
            <person name="Berlin A.M."/>
            <person name="Chapman S.B."/>
            <person name="Gainer-Dewar J."/>
            <person name="Goldberg J."/>
            <person name="Griggs A."/>
            <person name="Gujja S."/>
            <person name="Hansen M."/>
            <person name="Howarth C."/>
            <person name="Imamovic A."/>
            <person name="Ireland A."/>
            <person name="Larimer J."/>
            <person name="McCowan C."/>
            <person name="Murphy C."/>
            <person name="Pearson M."/>
            <person name="Poon T.W."/>
            <person name="Priest M."/>
            <person name="Roberts A."/>
            <person name="Saif S."/>
            <person name="Shea T."/>
            <person name="Sisk P."/>
            <person name="Sykes S."/>
            <person name="Wortman J."/>
            <person name="Nusbaum C."/>
            <person name="Birren B."/>
        </authorList>
    </citation>
    <scope>NUCLEOTIDE SEQUENCE [LARGE SCALE GENOMIC DNA]</scope>
    <source>
        <strain evidence="3 4">CBS 119918</strain>
    </source>
</reference>
<dbReference type="GeneID" id="25276573"/>
<organism evidence="3 4">
    <name type="scientific">Exophiala aquamarina CBS 119918</name>
    <dbReference type="NCBI Taxonomy" id="1182545"/>
    <lineage>
        <taxon>Eukaryota</taxon>
        <taxon>Fungi</taxon>
        <taxon>Dikarya</taxon>
        <taxon>Ascomycota</taxon>
        <taxon>Pezizomycotina</taxon>
        <taxon>Eurotiomycetes</taxon>
        <taxon>Chaetothyriomycetidae</taxon>
        <taxon>Chaetothyriales</taxon>
        <taxon>Herpotrichiellaceae</taxon>
        <taxon>Exophiala</taxon>
    </lineage>
</organism>
<dbReference type="OrthoDB" id="3546893at2759"/>
<evidence type="ECO:0000256" key="1">
    <source>
        <dbReference type="SAM" id="MobiDB-lite"/>
    </source>
</evidence>
<keyword evidence="2" id="KW-1133">Transmembrane helix</keyword>
<feature type="compositionally biased region" description="Polar residues" evidence="1">
    <location>
        <begin position="554"/>
        <end position="575"/>
    </location>
</feature>
<protein>
    <submittedName>
        <fullName evidence="3">Uncharacterized protein</fullName>
    </submittedName>
</protein>
<comment type="caution">
    <text evidence="3">The sequence shown here is derived from an EMBL/GenBank/DDBJ whole genome shotgun (WGS) entry which is preliminary data.</text>
</comment>
<feature type="transmembrane region" description="Helical" evidence="2">
    <location>
        <begin position="6"/>
        <end position="29"/>
    </location>
</feature>
<feature type="region of interest" description="Disordered" evidence="1">
    <location>
        <begin position="95"/>
        <end position="128"/>
    </location>
</feature>
<dbReference type="HOGENOM" id="CLU_005907_0_0_1"/>
<sequence length="834" mass="91594">MWPIPMIVGVAIVGGFAMLAIGIVVAVKIERRRNRQILRSHGLTRGLSTYHRPKLSVSEENYSNIALPTAPLRRSVQLTNGSSVLESTYMASGGNDIREPSLMRNSASRATGPALRKEPTQNRPFSGQNLYIPKTRRRKKLRKAIAMNQAQQSPLSVITEFMDSKSRVSSIVAQLPNGAMNIDHQNETGPSIQWPLPNGKRSSGIRTPTEVASIPARTSVLRRVGAVANRPGCDLPFQAVPRSQSLSSTASSAPDDPLPPLPTIESYQQSKTQDLRTRASNTSLDTVGSSVLGTIMSSPSNVGRDLTALCAGLDAGISTFDFDLKQKLSTPTLQWPSVKRTIHGLSQSKSSIRSFHPSVDMGGSSPESVGDYFSPRQPRHINLSEDSLEVIDASTWENFLPLRVSKNRSEVTKRQRHSMYERSKILEWRAASDSVISTALHRRLSTESPIVRPASVATTNLSVWENRGKQVAKRRSFTSLHGHKRCHRRQNCIRITNLPNLDKAFKQSRVSSMPQVQEEQPPPKPTLRVRPTPSDLRISPTTAPSPFRNPPLLTPSTRPAQWQTIHPPSSVSSGTPRPDSDVFNSTHVQIVASSDYTHASPRRWPLSPIAVSNQRFNDSPSPVLKSECQPYGSPILPSPAFNASSLYPRKSLVKGPRNPRGSAQHFKPHCASPLQHKQGNCYRISKVRDSYNGEIDLRKSVMMLRSMNSEGYLDDQSRKSYRNVGDTGVENSSMESLKLATRPMNKRVNGLRNSSCASSIIAVSPTPDRQIRGPSSLSYGLNSKSNRARNGLVSNPLLRTHCLDPASMSASPSAMSIGAISIWEDASVRADSPE</sequence>
<proteinExistence type="predicted"/>
<evidence type="ECO:0000256" key="2">
    <source>
        <dbReference type="SAM" id="Phobius"/>
    </source>
</evidence>
<evidence type="ECO:0000313" key="4">
    <source>
        <dbReference type="Proteomes" id="UP000027920"/>
    </source>
</evidence>
<feature type="compositionally biased region" description="Polar residues" evidence="1">
    <location>
        <begin position="773"/>
        <end position="785"/>
    </location>
</feature>
<feature type="region of interest" description="Disordered" evidence="1">
    <location>
        <begin position="180"/>
        <end position="210"/>
    </location>
</feature>
<feature type="compositionally biased region" description="Polar residues" evidence="1">
    <location>
        <begin position="265"/>
        <end position="282"/>
    </location>
</feature>
<gene>
    <name evidence="3" type="ORF">A1O9_01627</name>
</gene>
<keyword evidence="4" id="KW-1185">Reference proteome</keyword>
<dbReference type="EMBL" id="AMGV01000001">
    <property type="protein sequence ID" value="KEF63649.1"/>
    <property type="molecule type" value="Genomic_DNA"/>
</dbReference>
<feature type="region of interest" description="Disordered" evidence="1">
    <location>
        <begin position="232"/>
        <end position="282"/>
    </location>
</feature>
<dbReference type="VEuPathDB" id="FungiDB:A1O9_01627"/>